<dbReference type="SUPFAM" id="SSF88946">
    <property type="entry name" value="Sigma2 domain of RNA polymerase sigma factors"/>
    <property type="match status" value="1"/>
</dbReference>
<dbReference type="PANTHER" id="PTHR43133">
    <property type="entry name" value="RNA POLYMERASE ECF-TYPE SIGMA FACTO"/>
    <property type="match status" value="1"/>
</dbReference>
<evidence type="ECO:0000256" key="3">
    <source>
        <dbReference type="ARBA" id="ARBA00023082"/>
    </source>
</evidence>
<evidence type="ECO:0000256" key="4">
    <source>
        <dbReference type="ARBA" id="ARBA00023163"/>
    </source>
</evidence>
<feature type="domain" description="RNA polymerase sigma-70 region 2" evidence="5">
    <location>
        <begin position="40"/>
        <end position="106"/>
    </location>
</feature>
<keyword evidence="8" id="KW-1185">Reference proteome</keyword>
<dbReference type="NCBIfam" id="TIGR02937">
    <property type="entry name" value="sigma70-ECF"/>
    <property type="match status" value="1"/>
</dbReference>
<keyword evidence="3" id="KW-0731">Sigma factor</keyword>
<gene>
    <name evidence="7" type="ORF">ACFSL2_03740</name>
</gene>
<evidence type="ECO:0000313" key="8">
    <source>
        <dbReference type="Proteomes" id="UP001597338"/>
    </source>
</evidence>
<proteinExistence type="inferred from homology"/>
<dbReference type="InterPro" id="IPR013249">
    <property type="entry name" value="RNA_pol_sigma70_r4_t2"/>
</dbReference>
<evidence type="ECO:0000313" key="7">
    <source>
        <dbReference type="EMBL" id="MFD2024615.1"/>
    </source>
</evidence>
<dbReference type="Gene3D" id="1.10.10.10">
    <property type="entry name" value="Winged helix-like DNA-binding domain superfamily/Winged helix DNA-binding domain"/>
    <property type="match status" value="1"/>
</dbReference>
<dbReference type="PANTHER" id="PTHR43133:SF25">
    <property type="entry name" value="RNA POLYMERASE SIGMA FACTOR RFAY-RELATED"/>
    <property type="match status" value="1"/>
</dbReference>
<dbReference type="RefSeq" id="WP_377196553.1">
    <property type="nucleotide sequence ID" value="NZ_JBHUHF010000001.1"/>
</dbReference>
<name>A0ABW4V1F1_9MICO</name>
<dbReference type="SUPFAM" id="SSF88659">
    <property type="entry name" value="Sigma3 and sigma4 domains of RNA polymerase sigma factors"/>
    <property type="match status" value="1"/>
</dbReference>
<dbReference type="Proteomes" id="UP001597338">
    <property type="component" value="Unassembled WGS sequence"/>
</dbReference>
<comment type="caution">
    <text evidence="7">The sequence shown here is derived from an EMBL/GenBank/DDBJ whole genome shotgun (WGS) entry which is preliminary data.</text>
</comment>
<reference evidence="8" key="1">
    <citation type="journal article" date="2019" name="Int. J. Syst. Evol. Microbiol.">
        <title>The Global Catalogue of Microorganisms (GCM) 10K type strain sequencing project: providing services to taxonomists for standard genome sequencing and annotation.</title>
        <authorList>
            <consortium name="The Broad Institute Genomics Platform"/>
            <consortium name="The Broad Institute Genome Sequencing Center for Infectious Disease"/>
            <person name="Wu L."/>
            <person name="Ma J."/>
        </authorList>
    </citation>
    <scope>NUCLEOTIDE SEQUENCE [LARGE SCALE GENOMIC DNA]</scope>
    <source>
        <strain evidence="8">CCM 7043</strain>
    </source>
</reference>
<keyword evidence="2" id="KW-0805">Transcription regulation</keyword>
<evidence type="ECO:0000259" key="5">
    <source>
        <dbReference type="Pfam" id="PF04542"/>
    </source>
</evidence>
<dbReference type="Pfam" id="PF04542">
    <property type="entry name" value="Sigma70_r2"/>
    <property type="match status" value="1"/>
</dbReference>
<accession>A0ABW4V1F1</accession>
<dbReference type="InterPro" id="IPR039425">
    <property type="entry name" value="RNA_pol_sigma-70-like"/>
</dbReference>
<protein>
    <submittedName>
        <fullName evidence="7">RNA polymerase sigma factor</fullName>
    </submittedName>
</protein>
<dbReference type="InterPro" id="IPR013324">
    <property type="entry name" value="RNA_pol_sigma_r3/r4-like"/>
</dbReference>
<sequence>MRARPPDVAAAAPADLQEPDDEALWRAVVMQNDAAAFGTIYDRHCDSIYRYLARRLDSRELTEDLLSTVFLEAWRCRARASLENGSPLPWLFGIARMTLRRNTRTAMRARRALARLTADSVQADHADGVAEAFDRETDSRRVLAAFRRLRKIDQDVIELCVWQGLDHASASLSLGVPVGTVKSRLSRARTRLQNLFDEEIAKESR</sequence>
<evidence type="ECO:0000256" key="2">
    <source>
        <dbReference type="ARBA" id="ARBA00023015"/>
    </source>
</evidence>
<comment type="similarity">
    <text evidence="1">Belongs to the sigma-70 factor family. ECF subfamily.</text>
</comment>
<dbReference type="InterPro" id="IPR014284">
    <property type="entry name" value="RNA_pol_sigma-70_dom"/>
</dbReference>
<evidence type="ECO:0000259" key="6">
    <source>
        <dbReference type="Pfam" id="PF08281"/>
    </source>
</evidence>
<dbReference type="EMBL" id="JBHUHF010000001">
    <property type="protein sequence ID" value="MFD2024615.1"/>
    <property type="molecule type" value="Genomic_DNA"/>
</dbReference>
<keyword evidence="4" id="KW-0804">Transcription</keyword>
<dbReference type="InterPro" id="IPR036388">
    <property type="entry name" value="WH-like_DNA-bd_sf"/>
</dbReference>
<dbReference type="Gene3D" id="1.10.1740.10">
    <property type="match status" value="1"/>
</dbReference>
<dbReference type="Pfam" id="PF08281">
    <property type="entry name" value="Sigma70_r4_2"/>
    <property type="match status" value="1"/>
</dbReference>
<dbReference type="InterPro" id="IPR013325">
    <property type="entry name" value="RNA_pol_sigma_r2"/>
</dbReference>
<evidence type="ECO:0000256" key="1">
    <source>
        <dbReference type="ARBA" id="ARBA00010641"/>
    </source>
</evidence>
<dbReference type="InterPro" id="IPR007627">
    <property type="entry name" value="RNA_pol_sigma70_r2"/>
</dbReference>
<feature type="domain" description="RNA polymerase sigma factor 70 region 4 type 2" evidence="6">
    <location>
        <begin position="140"/>
        <end position="192"/>
    </location>
</feature>
<organism evidence="7 8">
    <name type="scientific">Promicromonospora aerolata</name>
    <dbReference type="NCBI Taxonomy" id="195749"/>
    <lineage>
        <taxon>Bacteria</taxon>
        <taxon>Bacillati</taxon>
        <taxon>Actinomycetota</taxon>
        <taxon>Actinomycetes</taxon>
        <taxon>Micrococcales</taxon>
        <taxon>Promicromonosporaceae</taxon>
        <taxon>Promicromonospora</taxon>
    </lineage>
</organism>